<accession>A0A146K3D8</accession>
<proteinExistence type="predicted"/>
<reference evidence="2" key="1">
    <citation type="submission" date="2015-07" db="EMBL/GenBank/DDBJ databases">
        <title>Adaptation to a free-living lifestyle via gene acquisitions in the diplomonad Trepomonas sp. PC1.</title>
        <authorList>
            <person name="Xu F."/>
            <person name="Jerlstrom-Hultqvist J."/>
            <person name="Kolisko M."/>
            <person name="Simpson A.G.B."/>
            <person name="Roger A.J."/>
            <person name="Svard S.G."/>
            <person name="Andersson J.O."/>
        </authorList>
    </citation>
    <scope>NUCLEOTIDE SEQUENCE</scope>
    <source>
        <strain evidence="2">PC1</strain>
    </source>
</reference>
<feature type="non-terminal residue" evidence="2">
    <location>
        <position position="650"/>
    </location>
</feature>
<feature type="coiled-coil region" evidence="1">
    <location>
        <begin position="37"/>
        <end position="373"/>
    </location>
</feature>
<evidence type="ECO:0000313" key="2">
    <source>
        <dbReference type="EMBL" id="JAP90121.1"/>
    </source>
</evidence>
<feature type="non-terminal residue" evidence="2">
    <location>
        <position position="1"/>
    </location>
</feature>
<sequence>QLERQKEMNRSQISQNEQLSCQIDEMKHHQTTLKTKLSSFDQNNQAQSEQNEELRNKLAEQLKKLQQQCDINADLNQQINALKKEAQNLEKTTNEQTVFISTNQTQIDNYLKQIQSQLNQIESKNSLILQNEVEIARLANIVAQKEADIQMLQSELQQGQKQLSLSEKLQKELQKEIQSLTVTNQKLSHQVSSQNAKISHQQAEIQDLMQTQSDLRQTQAQLQSYKEKSENLQLKLSKTADENNGIFNALQEKDNKIAFMQQQLQQEKAEVQKLKNFEVLYEQTLKDLQDIQLKNEKLQIKVLNIASCVRKEFELQMVKEKEKFEICVQKEKEKIQKQNQQLTDAQKIYQNEIVKLKQKLNEAQNEIILQKETTLEQKQIICELKETTDIQKISLQRLQQELILQIEDKKEAISPLEDKLLESQAAFHQLQGKFEDQQQVQMQLQIFLQELQASQAKNELEKLENLKQIVSLKKKLAFANQNVMIYKDELAKQKFNFDEENSKLQTKQTVKADVEPQNSLDLTCSRMIHSRMSQQLIEQVQLTKSQQQQMMSSSKYLTQLDFDVSVLNLMRHVFSQVITENTSPMNVLVNKMKYVLSKCEENAKYAVVFVLILFSLYSDRQDKIEGKIHKICKEIGDYDVQNLGQDVRAM</sequence>
<evidence type="ECO:0000256" key="1">
    <source>
        <dbReference type="SAM" id="Coils"/>
    </source>
</evidence>
<gene>
    <name evidence="2" type="ORF">TPC1_30384</name>
</gene>
<name>A0A146K3D8_9EUKA</name>
<feature type="coiled-coil region" evidence="1">
    <location>
        <begin position="446"/>
        <end position="489"/>
    </location>
</feature>
<dbReference type="AlphaFoldDB" id="A0A146K3D8"/>
<dbReference type="EMBL" id="GDID01006485">
    <property type="protein sequence ID" value="JAP90121.1"/>
    <property type="molecule type" value="Transcribed_RNA"/>
</dbReference>
<organism evidence="2">
    <name type="scientific">Trepomonas sp. PC1</name>
    <dbReference type="NCBI Taxonomy" id="1076344"/>
    <lineage>
        <taxon>Eukaryota</taxon>
        <taxon>Metamonada</taxon>
        <taxon>Diplomonadida</taxon>
        <taxon>Hexamitidae</taxon>
        <taxon>Hexamitinae</taxon>
        <taxon>Trepomonas</taxon>
    </lineage>
</organism>
<protein>
    <submittedName>
        <fullName evidence="2">Uncharacterized protein</fullName>
    </submittedName>
</protein>
<keyword evidence="1" id="KW-0175">Coiled coil</keyword>